<accession>A0AAW0FT89</accession>
<feature type="compositionally biased region" description="Acidic residues" evidence="1">
    <location>
        <begin position="37"/>
        <end position="48"/>
    </location>
</feature>
<feature type="compositionally biased region" description="Polar residues" evidence="1">
    <location>
        <begin position="15"/>
        <end position="29"/>
    </location>
</feature>
<evidence type="ECO:0000313" key="2">
    <source>
        <dbReference type="EMBL" id="KAK7683991.1"/>
    </source>
</evidence>
<name>A0AAW0FT89_9APHY</name>
<feature type="compositionally biased region" description="Low complexity" evidence="1">
    <location>
        <begin position="129"/>
        <end position="144"/>
    </location>
</feature>
<dbReference type="Proteomes" id="UP001385951">
    <property type="component" value="Unassembled WGS sequence"/>
</dbReference>
<feature type="region of interest" description="Disordered" evidence="1">
    <location>
        <begin position="199"/>
        <end position="236"/>
    </location>
</feature>
<gene>
    <name evidence="2" type="ORF">QCA50_012967</name>
</gene>
<sequence length="291" mass="32036">MASKLLDERLLSKNEGANSNAADTYSGQKRSGLMEINETDDEDVDDSEDSRSECGDGDGKPGLLDIDGDDAMSIESSRPPSRKQIRIPEEDEDANMDVDYTNSKNNRKRVYSAPSTSEADGIRAATPVSNTGSTSTFSPSTPTFNIEKANDLLEEDPDKTVSETELKSFDKLDQFDKHKKLVYANRKKAIRIYNESEPAFESNSSLASGTLSSKRSSVSSKSDSKPRDSLGAVYPLGEKPKYAANTKLKAASYKGLSDIEQNALKLAELELSEYIKIRTQQRIFSPSRLFD</sequence>
<comment type="caution">
    <text evidence="2">The sequence shown here is derived from an EMBL/GenBank/DDBJ whole genome shotgun (WGS) entry which is preliminary data.</text>
</comment>
<feature type="compositionally biased region" description="Basic and acidic residues" evidence="1">
    <location>
        <begin position="49"/>
        <end position="59"/>
    </location>
</feature>
<feature type="compositionally biased region" description="Basic and acidic residues" evidence="1">
    <location>
        <begin position="1"/>
        <end position="12"/>
    </location>
</feature>
<proteinExistence type="predicted"/>
<evidence type="ECO:0000256" key="1">
    <source>
        <dbReference type="SAM" id="MobiDB-lite"/>
    </source>
</evidence>
<evidence type="ECO:0000313" key="3">
    <source>
        <dbReference type="Proteomes" id="UP001385951"/>
    </source>
</evidence>
<protein>
    <submittedName>
        <fullName evidence="2">Uncharacterized protein</fullName>
    </submittedName>
</protein>
<dbReference type="EMBL" id="JASBNA010000028">
    <property type="protein sequence ID" value="KAK7683991.1"/>
    <property type="molecule type" value="Genomic_DNA"/>
</dbReference>
<organism evidence="2 3">
    <name type="scientific">Cerrena zonata</name>
    <dbReference type="NCBI Taxonomy" id="2478898"/>
    <lineage>
        <taxon>Eukaryota</taxon>
        <taxon>Fungi</taxon>
        <taxon>Dikarya</taxon>
        <taxon>Basidiomycota</taxon>
        <taxon>Agaricomycotina</taxon>
        <taxon>Agaricomycetes</taxon>
        <taxon>Polyporales</taxon>
        <taxon>Cerrenaceae</taxon>
        <taxon>Cerrena</taxon>
    </lineage>
</organism>
<dbReference type="AlphaFoldDB" id="A0AAW0FT89"/>
<keyword evidence="3" id="KW-1185">Reference proteome</keyword>
<feature type="compositionally biased region" description="Low complexity" evidence="1">
    <location>
        <begin position="202"/>
        <end position="221"/>
    </location>
</feature>
<feature type="region of interest" description="Disordered" evidence="1">
    <location>
        <begin position="1"/>
        <end position="144"/>
    </location>
</feature>
<reference evidence="2 3" key="1">
    <citation type="submission" date="2022-09" db="EMBL/GenBank/DDBJ databases">
        <authorList>
            <person name="Palmer J.M."/>
        </authorList>
    </citation>
    <scope>NUCLEOTIDE SEQUENCE [LARGE SCALE GENOMIC DNA]</scope>
    <source>
        <strain evidence="2 3">DSM 7382</strain>
    </source>
</reference>